<dbReference type="Pfam" id="PF00672">
    <property type="entry name" value="HAMP"/>
    <property type="match status" value="1"/>
</dbReference>
<evidence type="ECO:0000256" key="5">
    <source>
        <dbReference type="SAM" id="Phobius"/>
    </source>
</evidence>
<keyword evidence="5" id="KW-1133">Transmembrane helix</keyword>
<dbReference type="CDD" id="cd12913">
    <property type="entry name" value="PDC1_MCP_like"/>
    <property type="match status" value="1"/>
</dbReference>
<feature type="domain" description="Methyl-accepting transducer" evidence="6">
    <location>
        <begin position="476"/>
        <end position="705"/>
    </location>
</feature>
<dbReference type="Pfam" id="PF00015">
    <property type="entry name" value="MCPsignal"/>
    <property type="match status" value="1"/>
</dbReference>
<evidence type="ECO:0000313" key="9">
    <source>
        <dbReference type="Proteomes" id="UP000550787"/>
    </source>
</evidence>
<dbReference type="CDD" id="cd11386">
    <property type="entry name" value="MCP_signal"/>
    <property type="match status" value="1"/>
</dbReference>
<comment type="caution">
    <text evidence="8">The sequence shown here is derived from an EMBL/GenBank/DDBJ whole genome shotgun (WGS) entry which is preliminary data.</text>
</comment>
<evidence type="ECO:0000259" key="6">
    <source>
        <dbReference type="PROSITE" id="PS50111"/>
    </source>
</evidence>
<evidence type="ECO:0000259" key="7">
    <source>
        <dbReference type="PROSITE" id="PS50885"/>
    </source>
</evidence>
<evidence type="ECO:0000256" key="4">
    <source>
        <dbReference type="PROSITE-ProRule" id="PRU00284"/>
    </source>
</evidence>
<feature type="domain" description="HAMP" evidence="7">
    <location>
        <begin position="338"/>
        <end position="391"/>
    </location>
</feature>
<dbReference type="PANTHER" id="PTHR43531">
    <property type="entry name" value="PROTEIN ICFG"/>
    <property type="match status" value="1"/>
</dbReference>
<dbReference type="PROSITE" id="PS50885">
    <property type="entry name" value="HAMP"/>
    <property type="match status" value="2"/>
</dbReference>
<dbReference type="SUPFAM" id="SSF158472">
    <property type="entry name" value="HAMP domain-like"/>
    <property type="match status" value="1"/>
</dbReference>
<gene>
    <name evidence="8" type="ORF">HLH33_07115</name>
</gene>
<dbReference type="SUPFAM" id="SSF58104">
    <property type="entry name" value="Methyl-accepting chemotaxis protein (MCP) signaling domain"/>
    <property type="match status" value="1"/>
</dbReference>
<keyword evidence="2" id="KW-0145">Chemotaxis</keyword>
<dbReference type="AlphaFoldDB" id="A0A7W4I5H3"/>
<dbReference type="InterPro" id="IPR004089">
    <property type="entry name" value="MCPsignal_dom"/>
</dbReference>
<dbReference type="FunFam" id="1.10.287.950:FF:000001">
    <property type="entry name" value="Methyl-accepting chemotaxis sensory transducer"/>
    <property type="match status" value="1"/>
</dbReference>
<sequence length="746" mass="79709">MTPTQQPHFFNSLSRKLIGTAGLAFAVILCGAIALLAWTTKTRVERYVFAQADAQAQIAANEVATRLTAQNSAANFMSGAVEAAHEAGLPDRGLIVAMLRMSEKRLPDLFGTWMEEAPLGLDGTTNPHAPGDNADGVFNPYWMRGSDGKLTFSALPAHYSQTWYTLPMSQGRGIITEPYVDEGSGIEMVSFAYPVKFDGKSVGVTGIDAPLDRLSRMLATMRPFGSGHVMLVSGSGTWVTNPDAHLLMTAYAGEGARELAAAIADGRSRILHKIHGGTIERVIYPFAIPDLKTTWAIIVDVPEDVLEAPVRQDLQVMIIGGLITVLLVLGTLYFMVTVLVRRPMESLLASVETLSQGDYARPVTGRQRHDETGTIATALDGFRLALADGRRNEEAATAERRKAELLRAETQAAQAAKAAELNKVVTKLGHGLERLSSGDLLFRLDERFAPEYETLRGDFNTAMDKLQETISAIASAAGGVTSDSTQIATATEDLSRRTEQQAASLEETTAALHEITVTVRKTAQGASNADTLVSSASTDAAHSGAVVKETVAAMNGIQHAASEIRHILGLIDEIAFQTNLLAVSAAVEAARAGQAGRSFTVVATEVRALSDRSAEAARQIKDLIATSDEQIDRGVKLVGETGKALERIIGQVGQLSEFVSRISSAAQEQATGLNQVNIAMGQMDRVTQQNAAMSAQSRAASHSLKQEAGTLARLVGEFQIDELKTPRRATRPGIRTAELAGSIRNG</sequence>
<evidence type="ECO:0000256" key="2">
    <source>
        <dbReference type="ARBA" id="ARBA00022500"/>
    </source>
</evidence>
<dbReference type="PROSITE" id="PS50111">
    <property type="entry name" value="CHEMOTAXIS_TRANSDUC_2"/>
    <property type="match status" value="1"/>
</dbReference>
<dbReference type="PANTHER" id="PTHR43531:SF11">
    <property type="entry name" value="METHYL-ACCEPTING CHEMOTAXIS PROTEIN 3"/>
    <property type="match status" value="1"/>
</dbReference>
<dbReference type="GO" id="GO:0006935">
    <property type="term" value="P:chemotaxis"/>
    <property type="evidence" value="ECO:0007669"/>
    <property type="project" value="UniProtKB-KW"/>
</dbReference>
<keyword evidence="5" id="KW-0472">Membrane</keyword>
<accession>A0A7W4I5H3</accession>
<organism evidence="8 9">
    <name type="scientific">Gluconacetobacter diazotrophicus</name>
    <name type="common">Acetobacter diazotrophicus</name>
    <dbReference type="NCBI Taxonomy" id="33996"/>
    <lineage>
        <taxon>Bacteria</taxon>
        <taxon>Pseudomonadati</taxon>
        <taxon>Pseudomonadota</taxon>
        <taxon>Alphaproteobacteria</taxon>
        <taxon>Acetobacterales</taxon>
        <taxon>Acetobacteraceae</taxon>
        <taxon>Gluconacetobacter</taxon>
    </lineage>
</organism>
<name>A0A7W4I5H3_GLUDI</name>
<dbReference type="InterPro" id="IPR051310">
    <property type="entry name" value="MCP_chemotaxis"/>
</dbReference>
<feature type="domain" description="HAMP" evidence="7">
    <location>
        <begin position="419"/>
        <end position="471"/>
    </location>
</feature>
<dbReference type="Gene3D" id="6.10.340.10">
    <property type="match status" value="1"/>
</dbReference>
<evidence type="ECO:0000256" key="1">
    <source>
        <dbReference type="ARBA" id="ARBA00004370"/>
    </source>
</evidence>
<dbReference type="Proteomes" id="UP000550787">
    <property type="component" value="Unassembled WGS sequence"/>
</dbReference>
<comment type="subcellular location">
    <subcellularLocation>
        <location evidence="1">Membrane</location>
    </subcellularLocation>
</comment>
<dbReference type="EMBL" id="JABEQG010000009">
    <property type="protein sequence ID" value="MBB2156080.1"/>
    <property type="molecule type" value="Genomic_DNA"/>
</dbReference>
<feature type="transmembrane region" description="Helical" evidence="5">
    <location>
        <begin position="316"/>
        <end position="340"/>
    </location>
</feature>
<dbReference type="GO" id="GO:0016020">
    <property type="term" value="C:membrane"/>
    <property type="evidence" value="ECO:0007669"/>
    <property type="project" value="UniProtKB-SubCell"/>
</dbReference>
<evidence type="ECO:0000256" key="3">
    <source>
        <dbReference type="ARBA" id="ARBA00029447"/>
    </source>
</evidence>
<evidence type="ECO:0000313" key="8">
    <source>
        <dbReference type="EMBL" id="MBB2156080.1"/>
    </source>
</evidence>
<keyword evidence="4" id="KW-0807">Transducer</keyword>
<protein>
    <submittedName>
        <fullName evidence="8">Methyl-accepting chemotaxis protein</fullName>
    </submittedName>
</protein>
<dbReference type="RefSeq" id="WP_183115669.1">
    <property type="nucleotide sequence ID" value="NZ_JABEQG010000009.1"/>
</dbReference>
<comment type="similarity">
    <text evidence="3">Belongs to the methyl-accepting chemotaxis (MCP) protein family.</text>
</comment>
<keyword evidence="5" id="KW-0812">Transmembrane</keyword>
<dbReference type="Pfam" id="PF22673">
    <property type="entry name" value="MCP-like_PDC_1"/>
    <property type="match status" value="1"/>
</dbReference>
<reference evidence="8 9" key="1">
    <citation type="submission" date="2020-04" db="EMBL/GenBank/DDBJ databases">
        <title>Description of novel Gluconacetobacter.</title>
        <authorList>
            <person name="Sombolestani A."/>
        </authorList>
    </citation>
    <scope>NUCLEOTIDE SEQUENCE [LARGE SCALE GENOMIC DNA]</scope>
    <source>
        <strain evidence="8 9">LMG 7603</strain>
    </source>
</reference>
<dbReference type="InterPro" id="IPR003660">
    <property type="entry name" value="HAMP_dom"/>
</dbReference>
<dbReference type="SMART" id="SM00304">
    <property type="entry name" value="HAMP"/>
    <property type="match status" value="2"/>
</dbReference>
<dbReference type="Gene3D" id="1.10.287.950">
    <property type="entry name" value="Methyl-accepting chemotaxis protein"/>
    <property type="match status" value="1"/>
</dbReference>
<proteinExistence type="inferred from homology"/>
<dbReference type="Gene3D" id="3.30.450.20">
    <property type="entry name" value="PAS domain"/>
    <property type="match status" value="2"/>
</dbReference>
<feature type="transmembrane region" description="Helical" evidence="5">
    <location>
        <begin position="17"/>
        <end position="38"/>
    </location>
</feature>
<dbReference type="GO" id="GO:0007165">
    <property type="term" value="P:signal transduction"/>
    <property type="evidence" value="ECO:0007669"/>
    <property type="project" value="UniProtKB-KW"/>
</dbReference>
<dbReference type="SMART" id="SM00283">
    <property type="entry name" value="MA"/>
    <property type="match status" value="1"/>
</dbReference>